<dbReference type="InterPro" id="IPR001127">
    <property type="entry name" value="PTS_EIIA_1_perm"/>
</dbReference>
<dbReference type="EMBL" id="QVEV01000009">
    <property type="protein sequence ID" value="RGC16324.1"/>
    <property type="molecule type" value="Genomic_DNA"/>
</dbReference>
<evidence type="ECO:0000256" key="10">
    <source>
        <dbReference type="ARBA" id="ARBA00023136"/>
    </source>
</evidence>
<feature type="domain" description="PTS EIIA type-1" evidence="13">
    <location>
        <begin position="484"/>
        <end position="588"/>
    </location>
</feature>
<evidence type="ECO:0000259" key="13">
    <source>
        <dbReference type="PROSITE" id="PS51093"/>
    </source>
</evidence>
<feature type="domain" description="PTS EIIB type-1" evidence="14">
    <location>
        <begin position="5"/>
        <end position="87"/>
    </location>
</feature>
<comment type="subcellular location">
    <subcellularLocation>
        <location evidence="1">Cell membrane</location>
        <topology evidence="1">Multi-pass membrane protein</topology>
    </subcellularLocation>
</comment>
<dbReference type="GO" id="GO:0016301">
    <property type="term" value="F:kinase activity"/>
    <property type="evidence" value="ECO:0007669"/>
    <property type="project" value="UniProtKB-KW"/>
</dbReference>
<dbReference type="OrthoDB" id="92465at2"/>
<evidence type="ECO:0000256" key="11">
    <source>
        <dbReference type="PROSITE-ProRule" id="PRU00421"/>
    </source>
</evidence>
<dbReference type="Proteomes" id="UP000260025">
    <property type="component" value="Unassembled WGS sequence"/>
</dbReference>
<evidence type="ECO:0000259" key="14">
    <source>
        <dbReference type="PROSITE" id="PS51098"/>
    </source>
</evidence>
<accession>A0A3E2VXZ0</accession>
<protein>
    <submittedName>
        <fullName evidence="16">PTS beta-glucoside transporter subunit IIABC</fullName>
    </submittedName>
</protein>
<proteinExistence type="predicted"/>
<dbReference type="SUPFAM" id="SSF51261">
    <property type="entry name" value="Duplicated hybrid motif"/>
    <property type="match status" value="1"/>
</dbReference>
<dbReference type="RefSeq" id="WP_117442786.1">
    <property type="nucleotide sequence ID" value="NZ_JAJFEN010000026.1"/>
</dbReference>
<evidence type="ECO:0000256" key="1">
    <source>
        <dbReference type="ARBA" id="ARBA00004651"/>
    </source>
</evidence>
<dbReference type="CDD" id="cd00212">
    <property type="entry name" value="PTS_IIB_glc"/>
    <property type="match status" value="1"/>
</dbReference>
<keyword evidence="4" id="KW-0762">Sugar transport</keyword>
<dbReference type="GO" id="GO:0015771">
    <property type="term" value="P:trehalose transport"/>
    <property type="evidence" value="ECO:0007669"/>
    <property type="project" value="TreeGrafter"/>
</dbReference>
<feature type="transmembrane region" description="Helical" evidence="12">
    <location>
        <begin position="315"/>
        <end position="336"/>
    </location>
</feature>
<keyword evidence="10 12" id="KW-0472">Membrane</keyword>
<feature type="transmembrane region" description="Helical" evidence="12">
    <location>
        <begin position="142"/>
        <end position="163"/>
    </location>
</feature>
<evidence type="ECO:0000256" key="6">
    <source>
        <dbReference type="ARBA" id="ARBA00022683"/>
    </source>
</evidence>
<evidence type="ECO:0000256" key="12">
    <source>
        <dbReference type="SAM" id="Phobius"/>
    </source>
</evidence>
<dbReference type="InterPro" id="IPR050558">
    <property type="entry name" value="PTS_Sugar-Specific_Components"/>
</dbReference>
<keyword evidence="8" id="KW-0418">Kinase</keyword>
<keyword evidence="6" id="KW-0598">Phosphotransferase system</keyword>
<dbReference type="GO" id="GO:0005886">
    <property type="term" value="C:plasma membrane"/>
    <property type="evidence" value="ECO:0007669"/>
    <property type="project" value="UniProtKB-SubCell"/>
</dbReference>
<dbReference type="Pfam" id="PF00358">
    <property type="entry name" value="PTS_EIIA_1"/>
    <property type="match status" value="1"/>
</dbReference>
<feature type="transmembrane region" description="Helical" evidence="12">
    <location>
        <begin position="237"/>
        <end position="258"/>
    </location>
</feature>
<comment type="caution">
    <text evidence="16">The sequence shown here is derived from an EMBL/GenBank/DDBJ whole genome shotgun (WGS) entry which is preliminary data.</text>
</comment>
<dbReference type="InterPro" id="IPR003352">
    <property type="entry name" value="PTS_EIIC"/>
</dbReference>
<dbReference type="InterPro" id="IPR036878">
    <property type="entry name" value="Glu_permease_IIB"/>
</dbReference>
<evidence type="ECO:0000256" key="9">
    <source>
        <dbReference type="ARBA" id="ARBA00022989"/>
    </source>
</evidence>
<dbReference type="PROSITE" id="PS00371">
    <property type="entry name" value="PTS_EIIA_TYPE_1_HIS"/>
    <property type="match status" value="1"/>
</dbReference>
<evidence type="ECO:0000259" key="15">
    <source>
        <dbReference type="PROSITE" id="PS51103"/>
    </source>
</evidence>
<feature type="transmembrane region" description="Helical" evidence="12">
    <location>
        <begin position="348"/>
        <end position="366"/>
    </location>
</feature>
<dbReference type="GO" id="GO:0009401">
    <property type="term" value="P:phosphoenolpyruvate-dependent sugar phosphotransferase system"/>
    <property type="evidence" value="ECO:0007669"/>
    <property type="project" value="UniProtKB-KW"/>
</dbReference>
<keyword evidence="9 12" id="KW-1133">Transmembrane helix</keyword>
<dbReference type="AlphaFoldDB" id="A0A3E2VXZ0"/>
<dbReference type="NCBIfam" id="TIGR00830">
    <property type="entry name" value="PTBA"/>
    <property type="match status" value="1"/>
</dbReference>
<feature type="domain" description="PTS EIIC type-1" evidence="15">
    <location>
        <begin position="104"/>
        <end position="452"/>
    </location>
</feature>
<keyword evidence="5" id="KW-0808">Transferase</keyword>
<dbReference type="FunFam" id="3.30.1360.60:FF:000001">
    <property type="entry name" value="PTS system glucose-specific IIBC component PtsG"/>
    <property type="match status" value="1"/>
</dbReference>
<feature type="transmembrane region" description="Helical" evidence="12">
    <location>
        <begin position="204"/>
        <end position="225"/>
    </location>
</feature>
<evidence type="ECO:0000256" key="5">
    <source>
        <dbReference type="ARBA" id="ARBA00022679"/>
    </source>
</evidence>
<keyword evidence="7 12" id="KW-0812">Transmembrane</keyword>
<dbReference type="Pfam" id="PF02378">
    <property type="entry name" value="PTS_EIIC"/>
    <property type="match status" value="1"/>
</dbReference>
<feature type="transmembrane region" description="Helical" evidence="12">
    <location>
        <begin position="175"/>
        <end position="198"/>
    </location>
</feature>
<dbReference type="InterPro" id="IPR018113">
    <property type="entry name" value="PTrfase_EIIB_Cys"/>
</dbReference>
<dbReference type="SUPFAM" id="SSF55604">
    <property type="entry name" value="Glucose permease domain IIB"/>
    <property type="match status" value="1"/>
</dbReference>
<dbReference type="FunFam" id="2.70.70.10:FF:000001">
    <property type="entry name" value="PTS system glucose-specific IIA component"/>
    <property type="match status" value="1"/>
</dbReference>
<gene>
    <name evidence="16" type="ORF">DXA38_08350</name>
</gene>
<reference evidence="16 17" key="1">
    <citation type="submission" date="2018-08" db="EMBL/GenBank/DDBJ databases">
        <title>A genome reference for cultivated species of the human gut microbiota.</title>
        <authorList>
            <person name="Zou Y."/>
            <person name="Xue W."/>
            <person name="Luo G."/>
        </authorList>
    </citation>
    <scope>NUCLEOTIDE SEQUENCE [LARGE SCALE GENOMIC DNA]</scope>
    <source>
        <strain evidence="16 17">OF01-2LB</strain>
    </source>
</reference>
<dbReference type="InterPro" id="IPR001996">
    <property type="entry name" value="PTS_IIB_1"/>
</dbReference>
<feature type="transmembrane region" description="Helical" evidence="12">
    <location>
        <begin position="105"/>
        <end position="130"/>
    </location>
</feature>
<evidence type="ECO:0000256" key="2">
    <source>
        <dbReference type="ARBA" id="ARBA00022448"/>
    </source>
</evidence>
<name>A0A3E2VXZ0_CLOIN</name>
<dbReference type="InterPro" id="IPR011055">
    <property type="entry name" value="Dup_hybrid_motif"/>
</dbReference>
<dbReference type="PROSITE" id="PS51093">
    <property type="entry name" value="PTS_EIIA_TYPE_1"/>
    <property type="match status" value="1"/>
</dbReference>
<dbReference type="PANTHER" id="PTHR30175">
    <property type="entry name" value="PHOSPHOTRANSFERASE SYSTEM TRANSPORT PROTEIN"/>
    <property type="match status" value="1"/>
</dbReference>
<feature type="transmembrane region" description="Helical" evidence="12">
    <location>
        <begin position="418"/>
        <end position="441"/>
    </location>
</feature>
<evidence type="ECO:0000256" key="7">
    <source>
        <dbReference type="ARBA" id="ARBA00022692"/>
    </source>
</evidence>
<evidence type="ECO:0000256" key="3">
    <source>
        <dbReference type="ARBA" id="ARBA00022475"/>
    </source>
</evidence>
<feature type="transmembrane region" description="Helical" evidence="12">
    <location>
        <begin position="278"/>
        <end position="303"/>
    </location>
</feature>
<dbReference type="Gene3D" id="2.70.70.10">
    <property type="entry name" value="Glucose Permease (Domain IIA)"/>
    <property type="match status" value="1"/>
</dbReference>
<dbReference type="PROSITE" id="PS01035">
    <property type="entry name" value="PTS_EIIB_TYPE_1_CYS"/>
    <property type="match status" value="1"/>
</dbReference>
<evidence type="ECO:0000313" key="16">
    <source>
        <dbReference type="EMBL" id="RGC16324.1"/>
    </source>
</evidence>
<dbReference type="PROSITE" id="PS51103">
    <property type="entry name" value="PTS_EIIC_TYPE_1"/>
    <property type="match status" value="1"/>
</dbReference>
<dbReference type="PROSITE" id="PS51098">
    <property type="entry name" value="PTS_EIIB_TYPE_1"/>
    <property type="match status" value="1"/>
</dbReference>
<organism evidence="16 17">
    <name type="scientific">Clostridium innocuum</name>
    <dbReference type="NCBI Taxonomy" id="1522"/>
    <lineage>
        <taxon>Bacteria</taxon>
        <taxon>Bacillati</taxon>
        <taxon>Bacillota</taxon>
        <taxon>Clostridia</taxon>
        <taxon>Eubacteriales</taxon>
        <taxon>Clostridiaceae</taxon>
        <taxon>Clostridium</taxon>
    </lineage>
</organism>
<dbReference type="Pfam" id="PF00367">
    <property type="entry name" value="PTS_EIIB"/>
    <property type="match status" value="1"/>
</dbReference>
<dbReference type="PANTHER" id="PTHR30175:SF1">
    <property type="entry name" value="PTS SYSTEM ARBUTIN-, CELLOBIOSE-, AND SALICIN-SPECIFIC EIIBC COMPONENT-RELATED"/>
    <property type="match status" value="1"/>
</dbReference>
<dbReference type="InterPro" id="IPR013013">
    <property type="entry name" value="PTS_EIIC_1"/>
</dbReference>
<dbReference type="GO" id="GO:0008982">
    <property type="term" value="F:protein-N(PI)-phosphohistidine-sugar phosphotransferase activity"/>
    <property type="evidence" value="ECO:0007669"/>
    <property type="project" value="InterPro"/>
</dbReference>
<keyword evidence="2" id="KW-0813">Transport</keyword>
<feature type="transmembrane region" description="Helical" evidence="12">
    <location>
        <begin position="373"/>
        <end position="398"/>
    </location>
</feature>
<keyword evidence="3" id="KW-1003">Cell membrane</keyword>
<dbReference type="GO" id="GO:0090589">
    <property type="term" value="F:protein-phosphocysteine-trehalose phosphotransferase system transporter activity"/>
    <property type="evidence" value="ECO:0007669"/>
    <property type="project" value="TreeGrafter"/>
</dbReference>
<dbReference type="Gene3D" id="3.30.1360.60">
    <property type="entry name" value="Glucose permease domain IIB"/>
    <property type="match status" value="1"/>
</dbReference>
<evidence type="ECO:0000256" key="4">
    <source>
        <dbReference type="ARBA" id="ARBA00022597"/>
    </source>
</evidence>
<feature type="active site" description="Phosphocysteine intermediate; for EIIB activity" evidence="11">
    <location>
        <position position="27"/>
    </location>
</feature>
<evidence type="ECO:0000256" key="8">
    <source>
        <dbReference type="ARBA" id="ARBA00022777"/>
    </source>
</evidence>
<evidence type="ECO:0000313" key="17">
    <source>
        <dbReference type="Proteomes" id="UP000260025"/>
    </source>
</evidence>
<sequence length="618" mass="66114">MAKYSNLVKEILDGIGGKTNIAEVTHCMTRLRFVLKDEQKANDEKIKQIDGILQLVKAQGQYMIVIGSHVDKVYDELCEQTGVCASAEAAETKSDEKTLTRFMRFISGIIFPATYVMCACAIINGINILLKYVGILTPEDGIYILLNGMGNAVLYLLPVFYGYTTAKQVKIDPFIGIGIGAALCNPNISGIPLDIFGFEITATYTSTVLPVILIVLLASPIAKFLNRKVPDILRGFGVPFLTFIIVIPLGFCLIGPVVNAFGTLVGDALNGLIAINKVLAGFLIAGLWNVSVVLGIQGVISLPSIANVIGGIPDYFGAMRSGVCFAMAATALAVFIKTKNMKMKNVSLPAFVSAMFGVTEPALYGVAVPNLKVFIGTLVSSGLGGAVAGLFGAMAYSVGSGGVFQVVGYINPADPSGSTIAIMANYIVSFVSAFIITWFLFKDQEKSSTSLQQLENVKKHTKDKDILVESPMEGEIITLHDVDDPAFASGALGKGIAVIPSRGRVIAPFDGTVSALFNTHHAIGLTSVDGVEMLIHIGLETVKLEGKYFTPHVKQGDTVKKGDLLIEFDIAKIKEEGYSLETPIVISNTDAFDDVMTEKSTNIHMYENLFVVMNGSRG</sequence>